<dbReference type="SUPFAM" id="SSF49785">
    <property type="entry name" value="Galactose-binding domain-like"/>
    <property type="match status" value="1"/>
</dbReference>
<accession>A0A060CB55</accession>
<dbReference type="InterPro" id="IPR008979">
    <property type="entry name" value="Galactose-bd-like_sf"/>
</dbReference>
<name>A0A060CB55_9BACT</name>
<reference evidence="1" key="1">
    <citation type="journal article" date="2013" name="Environ. Microbiol.">
        <title>Seasonally variable intestinal metagenomes of the red palm weevil (Rhynchophorus ferrugineus).</title>
        <authorList>
            <person name="Jia S."/>
            <person name="Zhang X."/>
            <person name="Zhang G."/>
            <person name="Yin A."/>
            <person name="Zhang S."/>
            <person name="Li F."/>
            <person name="Wang L."/>
            <person name="Zhao D."/>
            <person name="Yun Q."/>
            <person name="Tala"/>
            <person name="Wang J."/>
            <person name="Sun G."/>
            <person name="Baabdullah M."/>
            <person name="Yu X."/>
            <person name="Hu S."/>
            <person name="Al-Mssallem I.S."/>
            <person name="Yu J."/>
        </authorList>
    </citation>
    <scope>NUCLEOTIDE SEQUENCE</scope>
</reference>
<dbReference type="AlphaFoldDB" id="A0A060CB55"/>
<evidence type="ECO:0000313" key="1">
    <source>
        <dbReference type="EMBL" id="AIA92424.1"/>
    </source>
</evidence>
<sequence>MLMPLLFSTGKLNASDIDLNAKWQAFWIACPDNNATGYGVYHFRKEFDVGELPSVLLINVSADNRYRLFVNGKAVGMGPARGDLLHWYYETIDIAAFLKTGKI</sequence>
<dbReference type="EMBL" id="KF125101">
    <property type="protein sequence ID" value="AIA92424.1"/>
    <property type="molecule type" value="Genomic_DNA"/>
</dbReference>
<dbReference type="Gene3D" id="2.60.120.260">
    <property type="entry name" value="Galactose-binding domain-like"/>
    <property type="match status" value="1"/>
</dbReference>
<organism evidence="1">
    <name type="scientific">uncultured Candidatus Solibacter sp</name>
    <dbReference type="NCBI Taxonomy" id="708629"/>
    <lineage>
        <taxon>Bacteria</taxon>
        <taxon>Pseudomonadati</taxon>
        <taxon>Acidobacteriota</taxon>
        <taxon>Terriglobia</taxon>
        <taxon>Bryobacterales</taxon>
        <taxon>Solibacteraceae</taxon>
        <taxon>Candidatus Solibacter</taxon>
        <taxon>environmental samples</taxon>
    </lineage>
</organism>
<protein>
    <submittedName>
        <fullName evidence="1">CAZy families GH78 protein</fullName>
    </submittedName>
</protein>
<proteinExistence type="predicted"/>